<dbReference type="InterPro" id="IPR017871">
    <property type="entry name" value="ABC_transporter-like_CS"/>
</dbReference>
<evidence type="ECO:0000259" key="10">
    <source>
        <dbReference type="PROSITE" id="PS50929"/>
    </source>
</evidence>
<feature type="transmembrane region" description="Helical" evidence="8">
    <location>
        <begin position="20"/>
        <end position="41"/>
    </location>
</feature>
<sequence>MIKRFFTYYRPHRNLFLIDFSCAIIVAILELAFPVVVQWFIDDLLPTGKWSLIVWVSIGLLFVYMASTGLQFIVNYLGHKLGINIETDMRQQLFQHVQKQSFRFFDNTKTGHVMSRITNDLFDIGELAHHGPEDLFIAVMTFIGAFWIMLTINVQLALITIVVVPFLVWLIAFSNIRMNHAWKEMYGKIADVNARVEDSVSGARVVQSFTNEKFEIDRFRTDNRKFRKAKLVAYKVMGYTSSGIYMMTRLFILVVLVYGAWLTFNGTLSSGELVAFILYVNVLFKPIDKISALLELYPKGMAGFKRFTELLDMEPEVEDAKDAITVPSLRGDIRFDHVTFGYDDKQKPVLNGIDLQVHAGETVAFVGPSGAGKTTICSLIPRFYDVNEGSISIDDIDIRKMTKESLRSQIGIVQQDVFLFTGTLRENIEYGMLGATDEQIEEAAKRAHLEDFIAGLPEGYETQVGERGLKLSGGQKQRIAIARMFLKNPPILILDEATSALDTETELIIQKALTELSKNRTTLVIAHRLATIRNADRIVVVTEDGIAEQGGHDELIEKGGIFANLHQVQYQS</sequence>
<dbReference type="RefSeq" id="WP_240255854.1">
    <property type="nucleotide sequence ID" value="NZ_JAKTTI010000016.1"/>
</dbReference>
<dbReference type="InterPro" id="IPR036640">
    <property type="entry name" value="ABC1_TM_sf"/>
</dbReference>
<dbReference type="GO" id="GO:0005886">
    <property type="term" value="C:plasma membrane"/>
    <property type="evidence" value="ECO:0007669"/>
    <property type="project" value="UniProtKB-SubCell"/>
</dbReference>
<feature type="transmembrane region" description="Helical" evidence="8">
    <location>
        <begin position="135"/>
        <end position="152"/>
    </location>
</feature>
<dbReference type="PROSITE" id="PS50893">
    <property type="entry name" value="ABC_TRANSPORTER_2"/>
    <property type="match status" value="1"/>
</dbReference>
<dbReference type="FunFam" id="1.20.1560.10:FF:000053">
    <property type="entry name" value="Multidrug ABC transporter ATP-binding protein"/>
    <property type="match status" value="1"/>
</dbReference>
<evidence type="ECO:0000256" key="4">
    <source>
        <dbReference type="ARBA" id="ARBA00022741"/>
    </source>
</evidence>
<feature type="transmembrane region" description="Helical" evidence="8">
    <location>
        <begin position="236"/>
        <end position="261"/>
    </location>
</feature>
<dbReference type="InterPro" id="IPR039421">
    <property type="entry name" value="Type_1_exporter"/>
</dbReference>
<evidence type="ECO:0000256" key="2">
    <source>
        <dbReference type="ARBA" id="ARBA00005417"/>
    </source>
</evidence>
<dbReference type="PROSITE" id="PS00211">
    <property type="entry name" value="ABC_TRANSPORTER_1"/>
    <property type="match status" value="1"/>
</dbReference>
<dbReference type="EMBL" id="JAKTTI010000016">
    <property type="protein sequence ID" value="MCH1625929.1"/>
    <property type="molecule type" value="Genomic_DNA"/>
</dbReference>
<dbReference type="InterPro" id="IPR027417">
    <property type="entry name" value="P-loop_NTPase"/>
</dbReference>
<feature type="transmembrane region" description="Helical" evidence="8">
    <location>
        <begin position="53"/>
        <end position="74"/>
    </location>
</feature>
<keyword evidence="5 11" id="KW-0067">ATP-binding</keyword>
<comment type="caution">
    <text evidence="11">The sequence shown here is derived from an EMBL/GenBank/DDBJ whole genome shotgun (WGS) entry which is preliminary data.</text>
</comment>
<dbReference type="GO" id="GO:0005524">
    <property type="term" value="F:ATP binding"/>
    <property type="evidence" value="ECO:0007669"/>
    <property type="project" value="UniProtKB-KW"/>
</dbReference>
<evidence type="ECO:0000256" key="1">
    <source>
        <dbReference type="ARBA" id="ARBA00004651"/>
    </source>
</evidence>
<dbReference type="SUPFAM" id="SSF90123">
    <property type="entry name" value="ABC transporter transmembrane region"/>
    <property type="match status" value="1"/>
</dbReference>
<evidence type="ECO:0000313" key="11">
    <source>
        <dbReference type="EMBL" id="MCH1625929.1"/>
    </source>
</evidence>
<keyword evidence="4" id="KW-0547">Nucleotide-binding</keyword>
<evidence type="ECO:0000256" key="6">
    <source>
        <dbReference type="ARBA" id="ARBA00022989"/>
    </source>
</evidence>
<dbReference type="Pfam" id="PF00005">
    <property type="entry name" value="ABC_tran"/>
    <property type="match status" value="1"/>
</dbReference>
<keyword evidence="6 8" id="KW-1133">Transmembrane helix</keyword>
<evidence type="ECO:0000313" key="12">
    <source>
        <dbReference type="Proteomes" id="UP001431131"/>
    </source>
</evidence>
<keyword evidence="7 8" id="KW-0472">Membrane</keyword>
<accession>A0AAW5EAY6</accession>
<feature type="domain" description="ABC transmembrane type-1" evidence="10">
    <location>
        <begin position="17"/>
        <end position="299"/>
    </location>
</feature>
<proteinExistence type="inferred from homology"/>
<dbReference type="GO" id="GO:0016887">
    <property type="term" value="F:ATP hydrolysis activity"/>
    <property type="evidence" value="ECO:0007669"/>
    <property type="project" value="InterPro"/>
</dbReference>
<dbReference type="CDD" id="cd03251">
    <property type="entry name" value="ABCC_MsbA"/>
    <property type="match status" value="1"/>
</dbReference>
<feature type="transmembrane region" description="Helical" evidence="8">
    <location>
        <begin position="158"/>
        <end position="176"/>
    </location>
</feature>
<evidence type="ECO:0000256" key="8">
    <source>
        <dbReference type="SAM" id="Phobius"/>
    </source>
</evidence>
<keyword evidence="3 8" id="KW-0812">Transmembrane</keyword>
<dbReference type="SMART" id="SM00382">
    <property type="entry name" value="AAA"/>
    <property type="match status" value="1"/>
</dbReference>
<organism evidence="11 12">
    <name type="scientific">Fredinandcohnia quinoae</name>
    <dbReference type="NCBI Taxonomy" id="2918902"/>
    <lineage>
        <taxon>Bacteria</taxon>
        <taxon>Bacillati</taxon>
        <taxon>Bacillota</taxon>
        <taxon>Bacilli</taxon>
        <taxon>Bacillales</taxon>
        <taxon>Bacillaceae</taxon>
        <taxon>Fredinandcohnia</taxon>
    </lineage>
</organism>
<dbReference type="InterPro" id="IPR003439">
    <property type="entry name" value="ABC_transporter-like_ATP-bd"/>
</dbReference>
<comment type="similarity">
    <text evidence="2">Belongs to the ABC transporter superfamily.</text>
</comment>
<evidence type="ECO:0000256" key="5">
    <source>
        <dbReference type="ARBA" id="ARBA00022840"/>
    </source>
</evidence>
<reference evidence="11" key="1">
    <citation type="submission" date="2022-02" db="EMBL/GenBank/DDBJ databases">
        <title>Fredinandcohnia quinoae sp. nov. isolated from Chenopodium quinoa seeds.</title>
        <authorList>
            <person name="Saati-Santamaria Z."/>
            <person name="Flores-Felix J.D."/>
            <person name="Igual J.M."/>
            <person name="Velazquez E."/>
            <person name="Garcia-Fraile P."/>
            <person name="Martinez-Molina E."/>
        </authorList>
    </citation>
    <scope>NUCLEOTIDE SEQUENCE</scope>
    <source>
        <strain evidence="11">SECRCQ15</strain>
    </source>
</reference>
<dbReference type="Proteomes" id="UP001431131">
    <property type="component" value="Unassembled WGS sequence"/>
</dbReference>
<evidence type="ECO:0000259" key="9">
    <source>
        <dbReference type="PROSITE" id="PS50893"/>
    </source>
</evidence>
<dbReference type="GO" id="GO:0015421">
    <property type="term" value="F:ABC-type oligopeptide transporter activity"/>
    <property type="evidence" value="ECO:0007669"/>
    <property type="project" value="TreeGrafter"/>
</dbReference>
<dbReference type="SUPFAM" id="SSF52540">
    <property type="entry name" value="P-loop containing nucleoside triphosphate hydrolases"/>
    <property type="match status" value="1"/>
</dbReference>
<evidence type="ECO:0000256" key="3">
    <source>
        <dbReference type="ARBA" id="ARBA00022692"/>
    </source>
</evidence>
<dbReference type="PROSITE" id="PS50929">
    <property type="entry name" value="ABC_TM1F"/>
    <property type="match status" value="1"/>
</dbReference>
<dbReference type="InterPro" id="IPR011527">
    <property type="entry name" value="ABC1_TM_dom"/>
</dbReference>
<dbReference type="Pfam" id="PF00664">
    <property type="entry name" value="ABC_membrane"/>
    <property type="match status" value="1"/>
</dbReference>
<evidence type="ECO:0000256" key="7">
    <source>
        <dbReference type="ARBA" id="ARBA00023136"/>
    </source>
</evidence>
<dbReference type="AlphaFoldDB" id="A0AAW5EAY6"/>
<comment type="subcellular location">
    <subcellularLocation>
        <location evidence="1">Cell membrane</location>
        <topology evidence="1">Multi-pass membrane protein</topology>
    </subcellularLocation>
</comment>
<feature type="domain" description="ABC transporter" evidence="9">
    <location>
        <begin position="333"/>
        <end position="568"/>
    </location>
</feature>
<dbReference type="Gene3D" id="3.40.50.300">
    <property type="entry name" value="P-loop containing nucleotide triphosphate hydrolases"/>
    <property type="match status" value="1"/>
</dbReference>
<feature type="transmembrane region" description="Helical" evidence="8">
    <location>
        <begin position="267"/>
        <end position="284"/>
    </location>
</feature>
<name>A0AAW5EAY6_9BACI</name>
<gene>
    <name evidence="11" type="ORF">MJG50_11365</name>
</gene>
<keyword evidence="12" id="KW-1185">Reference proteome</keyword>
<dbReference type="PANTHER" id="PTHR43394:SF1">
    <property type="entry name" value="ATP-BINDING CASSETTE SUB-FAMILY B MEMBER 10, MITOCHONDRIAL"/>
    <property type="match status" value="1"/>
</dbReference>
<dbReference type="CDD" id="cd18549">
    <property type="entry name" value="ABC_6TM_YwjA_like"/>
    <property type="match status" value="1"/>
</dbReference>
<dbReference type="InterPro" id="IPR003593">
    <property type="entry name" value="AAA+_ATPase"/>
</dbReference>
<protein>
    <submittedName>
        <fullName evidence="11">ABC transporter ATP-binding protein/permease</fullName>
    </submittedName>
</protein>
<dbReference type="FunFam" id="3.40.50.300:FF:000218">
    <property type="entry name" value="Multidrug ABC transporter ATP-binding protein"/>
    <property type="match status" value="1"/>
</dbReference>
<dbReference type="Gene3D" id="1.20.1560.10">
    <property type="entry name" value="ABC transporter type 1, transmembrane domain"/>
    <property type="match status" value="1"/>
</dbReference>
<dbReference type="PANTHER" id="PTHR43394">
    <property type="entry name" value="ATP-DEPENDENT PERMEASE MDL1, MITOCHONDRIAL"/>
    <property type="match status" value="1"/>
</dbReference>